<dbReference type="Proteomes" id="UP000219546">
    <property type="component" value="Unassembled WGS sequence"/>
</dbReference>
<accession>A0A285CMS4</accession>
<keyword evidence="2" id="KW-1185">Reference proteome</keyword>
<proteinExistence type="predicted"/>
<sequence>MNAQALLNKFSKVIHNRNILEDLEPKEQLQTWIKEDLLDLHTHPRLRKDKKHRFFLAIKKIIRSDLLEPADKTELIQIYIDTMEAIDANEHSNK</sequence>
<gene>
    <name evidence="1" type="ORF">SAMN05877753_102486</name>
</gene>
<protein>
    <submittedName>
        <fullName evidence="1">Uncharacterized protein</fullName>
    </submittedName>
</protein>
<evidence type="ECO:0000313" key="2">
    <source>
        <dbReference type="Proteomes" id="UP000219546"/>
    </source>
</evidence>
<dbReference type="AlphaFoldDB" id="A0A285CMS4"/>
<organism evidence="1 2">
    <name type="scientific">Bacillus oleivorans</name>
    <dbReference type="NCBI Taxonomy" id="1448271"/>
    <lineage>
        <taxon>Bacteria</taxon>
        <taxon>Bacillati</taxon>
        <taxon>Bacillota</taxon>
        <taxon>Bacilli</taxon>
        <taxon>Bacillales</taxon>
        <taxon>Bacillaceae</taxon>
        <taxon>Bacillus</taxon>
    </lineage>
</organism>
<dbReference type="EMBL" id="OAOP01000002">
    <property type="protein sequence ID" value="SNX68356.1"/>
    <property type="molecule type" value="Genomic_DNA"/>
</dbReference>
<dbReference type="OrthoDB" id="2454083at2"/>
<evidence type="ECO:0000313" key="1">
    <source>
        <dbReference type="EMBL" id="SNX68356.1"/>
    </source>
</evidence>
<name>A0A285CMS4_9BACI</name>
<reference evidence="1 2" key="1">
    <citation type="submission" date="2017-08" db="EMBL/GenBank/DDBJ databases">
        <authorList>
            <person name="de Groot N.N."/>
        </authorList>
    </citation>
    <scope>NUCLEOTIDE SEQUENCE [LARGE SCALE GENOMIC DNA]</scope>
    <source>
        <strain evidence="1 2">JC228</strain>
    </source>
</reference>
<dbReference type="RefSeq" id="WP_097157667.1">
    <property type="nucleotide sequence ID" value="NZ_JBEPMQ010000001.1"/>
</dbReference>